<proteinExistence type="predicted"/>
<evidence type="ECO:0000313" key="4">
    <source>
        <dbReference type="Proteomes" id="UP000224317"/>
    </source>
</evidence>
<dbReference type="EMBL" id="PDYH01000044">
    <property type="protein sequence ID" value="PHU39486.1"/>
    <property type="molecule type" value="Genomic_DNA"/>
</dbReference>
<keyword evidence="4" id="KW-1185">Reference proteome</keyword>
<gene>
    <name evidence="3" type="ORF">CSX00_10750</name>
</gene>
<dbReference type="Proteomes" id="UP000224317">
    <property type="component" value="Unassembled WGS sequence"/>
</dbReference>
<feature type="compositionally biased region" description="Acidic residues" evidence="1">
    <location>
        <begin position="223"/>
        <end position="232"/>
    </location>
</feature>
<comment type="caution">
    <text evidence="3">The sequence shown here is derived from an EMBL/GenBank/DDBJ whole genome shotgun (WGS) entry which is preliminary data.</text>
</comment>
<sequence>MNCKNCGAPVDGHIACPKCGQLVDFSGGVSQSESRSSYGINWGTAETPAATAGAESAKENKVESVVEQVKDKSVEPVVELAKEAKTKVENSVEEISIKQEQEIEDKEDATAVSKQAFEPANNTKVEPVAGKPVVEAKAKTEDKLVIETTEKPIAENSVKTAPVVAESRTDTSEDESENISIFDTFSEAMKDIAEDVLEIGDDMKEDIADVVANISDAIASAYPEEDDDEEDNSAAVTSSSIAAEDKKEEPYRYKENKYEFSGSAKSSGTYNSGTYNNSKKNNDDVDSKPAGFSLFLFFAFIIMALVISVTRNNKEDEYEEAKQELYNNIDLESLQNMYGLNLHSSSSPSTVEEEPVVYIYADLGKIYNTDGECIEINEDAIVKSDLNHQRIAYYQDGQLYLVDGNLEPETVASNVKGFQILPNGEDLAYISENNYLIYRKYDKSDYDMYPVASNVDSFVFDVSGSKAGFLYLAETEEGKVLCQCDRDGKNSSTIASGECKPLSVFYDLLYAFYLDENNSLHKYYAGTDEDTAYDVIINDNSEYIISDDKSAIIVNNIAVDGKIYCANKFTKELYIIDEPGLSEVNIYEASKTGEALAVTYRSDEGLVEVKFGPGGSTKYVITESTNVDCFAVNAKEDVVLYKLDNQLYKWSRTETTDRVLDEEASDINNISVSSAGVFYYLKGSELYYFSTIHYTYEPVLVSDDVDKIIKYTDNDGQVTMGFAKTDSTQYILIANSNYIQE</sequence>
<keyword evidence="2" id="KW-0812">Transmembrane</keyword>
<name>A0A2G3E866_9FIRM</name>
<evidence type="ECO:0000256" key="1">
    <source>
        <dbReference type="SAM" id="MobiDB-lite"/>
    </source>
</evidence>
<keyword evidence="2" id="KW-1133">Transmembrane helix</keyword>
<feature type="region of interest" description="Disordered" evidence="1">
    <location>
        <begin position="221"/>
        <end position="249"/>
    </location>
</feature>
<dbReference type="RefSeq" id="WP_099413702.1">
    <property type="nucleotide sequence ID" value="NZ_PDYH01000044.1"/>
</dbReference>
<evidence type="ECO:0000313" key="3">
    <source>
        <dbReference type="EMBL" id="PHU39486.1"/>
    </source>
</evidence>
<accession>A0A2G3E866</accession>
<dbReference type="AlphaFoldDB" id="A0A2G3E866"/>
<dbReference type="SUPFAM" id="SSF69304">
    <property type="entry name" value="Tricorn protease N-terminal domain"/>
    <property type="match status" value="1"/>
</dbReference>
<reference evidence="3" key="1">
    <citation type="submission" date="2017-10" db="EMBL/GenBank/DDBJ databases">
        <title>Resolving the taxonomy of Roseburia spp., Eubacterium rectale and Agathobacter spp. through phylogenomic analysis.</title>
        <authorList>
            <person name="Sheridan P.O."/>
            <person name="Walker A.W."/>
            <person name="Duncan S.H."/>
            <person name="Scott K.P."/>
            <person name="Toole P.W.O."/>
            <person name="Luis P."/>
            <person name="Flint H.J."/>
        </authorList>
    </citation>
    <scope>NUCLEOTIDE SEQUENCE [LARGE SCALE GENOMIC DNA]</scope>
    <source>
        <strain evidence="3">JK10</strain>
    </source>
</reference>
<feature type="transmembrane region" description="Helical" evidence="2">
    <location>
        <begin position="290"/>
        <end position="309"/>
    </location>
</feature>
<organism evidence="3 4">
    <name type="scientific">Pseudobutyrivibrio ruminis</name>
    <dbReference type="NCBI Taxonomy" id="46206"/>
    <lineage>
        <taxon>Bacteria</taxon>
        <taxon>Bacillati</taxon>
        <taxon>Bacillota</taxon>
        <taxon>Clostridia</taxon>
        <taxon>Lachnospirales</taxon>
        <taxon>Lachnospiraceae</taxon>
        <taxon>Pseudobutyrivibrio</taxon>
    </lineage>
</organism>
<protein>
    <submittedName>
        <fullName evidence="3">Uncharacterized protein</fullName>
    </submittedName>
</protein>
<feature type="region of interest" description="Disordered" evidence="1">
    <location>
        <begin position="157"/>
        <end position="177"/>
    </location>
</feature>
<evidence type="ECO:0000256" key="2">
    <source>
        <dbReference type="SAM" id="Phobius"/>
    </source>
</evidence>
<keyword evidence="2" id="KW-0472">Membrane</keyword>